<feature type="transmembrane region" description="Helical" evidence="2">
    <location>
        <begin position="36"/>
        <end position="55"/>
    </location>
</feature>
<gene>
    <name evidence="3" type="ORF">GSTUAT00004557001</name>
</gene>
<keyword evidence="2" id="KW-1133">Transmembrane helix</keyword>
<keyword evidence="2" id="KW-0472">Membrane</keyword>
<keyword evidence="4" id="KW-1185">Reference proteome</keyword>
<name>A0A292PXD1_9PEZI</name>
<keyword evidence="2" id="KW-0812">Transmembrane</keyword>
<evidence type="ECO:0000313" key="3">
    <source>
        <dbReference type="EMBL" id="CUS11355.1"/>
    </source>
</evidence>
<feature type="region of interest" description="Disordered" evidence="1">
    <location>
        <begin position="1"/>
        <end position="31"/>
    </location>
</feature>
<reference evidence="3" key="1">
    <citation type="submission" date="2015-10" db="EMBL/GenBank/DDBJ databases">
        <authorList>
            <person name="Regsiter A."/>
            <person name="william w."/>
        </authorList>
    </citation>
    <scope>NUCLEOTIDE SEQUENCE</scope>
    <source>
        <strain evidence="3">Montdore</strain>
    </source>
</reference>
<evidence type="ECO:0000256" key="1">
    <source>
        <dbReference type="SAM" id="MobiDB-lite"/>
    </source>
</evidence>
<organism evidence="3 4">
    <name type="scientific">Tuber aestivum</name>
    <name type="common">summer truffle</name>
    <dbReference type="NCBI Taxonomy" id="59557"/>
    <lineage>
        <taxon>Eukaryota</taxon>
        <taxon>Fungi</taxon>
        <taxon>Dikarya</taxon>
        <taxon>Ascomycota</taxon>
        <taxon>Pezizomycotina</taxon>
        <taxon>Pezizomycetes</taxon>
        <taxon>Pezizales</taxon>
        <taxon>Tuberaceae</taxon>
        <taxon>Tuber</taxon>
    </lineage>
</organism>
<dbReference type="EMBL" id="LN891024">
    <property type="protein sequence ID" value="CUS11355.1"/>
    <property type="molecule type" value="Genomic_DNA"/>
</dbReference>
<proteinExistence type="predicted"/>
<evidence type="ECO:0000256" key="2">
    <source>
        <dbReference type="SAM" id="Phobius"/>
    </source>
</evidence>
<dbReference type="AlphaFoldDB" id="A0A292PXD1"/>
<evidence type="ECO:0000313" key="4">
    <source>
        <dbReference type="Proteomes" id="UP001412239"/>
    </source>
</evidence>
<sequence>MTPIPRNHTKTWAQDFGGQPHPEDGGASGGDSESPLAIVGIVVACLTLFVGIWSLRNQRFRRWTSRLLTWGPIRKAPGTTSPDPAPTPATIKEDSSAIKIAETPKPASVLIFTVIADAYPASTHSGVPPYSPTDIIGEDSGAPQAEEFLEPKKPEPAATGSFPRGQSVPLVVIPGECGSLLPRVIFIHL</sequence>
<accession>A0A292PXD1</accession>
<dbReference type="Proteomes" id="UP001412239">
    <property type="component" value="Unassembled WGS sequence"/>
</dbReference>
<protein>
    <submittedName>
        <fullName evidence="3">Uncharacterized protein</fullName>
    </submittedName>
</protein>